<accession>A0A8H6XQS5</accession>
<evidence type="ECO:0000313" key="3">
    <source>
        <dbReference type="Proteomes" id="UP000620124"/>
    </source>
</evidence>
<protein>
    <submittedName>
        <fullName evidence="2">Uncharacterized protein</fullName>
    </submittedName>
</protein>
<dbReference type="OrthoDB" id="3009567at2759"/>
<dbReference type="Proteomes" id="UP000620124">
    <property type="component" value="Unassembled WGS sequence"/>
</dbReference>
<keyword evidence="1" id="KW-0732">Signal</keyword>
<evidence type="ECO:0000256" key="1">
    <source>
        <dbReference type="SAM" id="SignalP"/>
    </source>
</evidence>
<dbReference type="AlphaFoldDB" id="A0A8H6XQS5"/>
<comment type="caution">
    <text evidence="2">The sequence shown here is derived from an EMBL/GenBank/DDBJ whole genome shotgun (WGS) entry which is preliminary data.</text>
</comment>
<feature type="signal peptide" evidence="1">
    <location>
        <begin position="1"/>
        <end position="23"/>
    </location>
</feature>
<reference evidence="2" key="1">
    <citation type="submission" date="2020-05" db="EMBL/GenBank/DDBJ databases">
        <title>Mycena genomes resolve the evolution of fungal bioluminescence.</title>
        <authorList>
            <person name="Tsai I.J."/>
        </authorList>
    </citation>
    <scope>NUCLEOTIDE SEQUENCE</scope>
    <source>
        <strain evidence="2">CCC161011</strain>
    </source>
</reference>
<organism evidence="2 3">
    <name type="scientific">Mycena venus</name>
    <dbReference type="NCBI Taxonomy" id="2733690"/>
    <lineage>
        <taxon>Eukaryota</taxon>
        <taxon>Fungi</taxon>
        <taxon>Dikarya</taxon>
        <taxon>Basidiomycota</taxon>
        <taxon>Agaricomycotina</taxon>
        <taxon>Agaricomycetes</taxon>
        <taxon>Agaricomycetidae</taxon>
        <taxon>Agaricales</taxon>
        <taxon>Marasmiineae</taxon>
        <taxon>Mycenaceae</taxon>
        <taxon>Mycena</taxon>
    </lineage>
</organism>
<sequence>MHSRVLLLACAAALSLLAPTALAQNTYNATAWLGTMCNGEPLGNLGGEAPDGGESSCLEAINGQSLLVSPNSDYSYQTFTSTDCSSDVEDLILTTGCAQNLDFSSVQASC</sequence>
<evidence type="ECO:0000313" key="2">
    <source>
        <dbReference type="EMBL" id="KAF7344764.1"/>
    </source>
</evidence>
<gene>
    <name evidence="2" type="ORF">MVEN_01637300</name>
</gene>
<name>A0A8H6XQS5_9AGAR</name>
<proteinExistence type="predicted"/>
<keyword evidence="3" id="KW-1185">Reference proteome</keyword>
<feature type="chain" id="PRO_5034003668" evidence="1">
    <location>
        <begin position="24"/>
        <end position="110"/>
    </location>
</feature>
<dbReference type="EMBL" id="JACAZI010000014">
    <property type="protein sequence ID" value="KAF7344764.1"/>
    <property type="molecule type" value="Genomic_DNA"/>
</dbReference>